<dbReference type="SUPFAM" id="SSF53850">
    <property type="entry name" value="Periplasmic binding protein-like II"/>
    <property type="match status" value="1"/>
</dbReference>
<name>A0A512NA19_9HYPH</name>
<dbReference type="InterPro" id="IPR039424">
    <property type="entry name" value="SBP_5"/>
</dbReference>
<dbReference type="InterPro" id="IPR030678">
    <property type="entry name" value="Peptide/Ni-bd"/>
</dbReference>
<dbReference type="Gene3D" id="3.90.76.10">
    <property type="entry name" value="Dipeptide-binding Protein, Domain 1"/>
    <property type="match status" value="1"/>
</dbReference>
<dbReference type="Proteomes" id="UP000321058">
    <property type="component" value="Unassembled WGS sequence"/>
</dbReference>
<dbReference type="Gene3D" id="3.10.105.10">
    <property type="entry name" value="Dipeptide-binding Protein, Domain 3"/>
    <property type="match status" value="1"/>
</dbReference>
<evidence type="ECO:0000256" key="1">
    <source>
        <dbReference type="ARBA" id="ARBA00004418"/>
    </source>
</evidence>
<dbReference type="PANTHER" id="PTHR30290:SF38">
    <property type="entry name" value="D,D-DIPEPTIDE-BINDING PERIPLASMIC PROTEIN DDPA-RELATED"/>
    <property type="match status" value="1"/>
</dbReference>
<dbReference type="GO" id="GO:1904680">
    <property type="term" value="F:peptide transmembrane transporter activity"/>
    <property type="evidence" value="ECO:0007669"/>
    <property type="project" value="TreeGrafter"/>
</dbReference>
<dbReference type="AlphaFoldDB" id="A0A512NA19"/>
<comment type="subcellular location">
    <subcellularLocation>
        <location evidence="1">Periplasm</location>
    </subcellularLocation>
</comment>
<reference evidence="5 6" key="1">
    <citation type="submission" date="2019-07" db="EMBL/GenBank/DDBJ databases">
        <title>Whole genome shotgun sequence of Reyranella soli NBRC 108950.</title>
        <authorList>
            <person name="Hosoyama A."/>
            <person name="Uohara A."/>
            <person name="Ohji S."/>
            <person name="Ichikawa N."/>
        </authorList>
    </citation>
    <scope>NUCLEOTIDE SEQUENCE [LARGE SCALE GENOMIC DNA]</scope>
    <source>
        <strain evidence="5 6">NBRC 108950</strain>
    </source>
</reference>
<comment type="similarity">
    <text evidence="2">Belongs to the bacterial solute-binding protein 5 family.</text>
</comment>
<sequence>MHISLAPTWFDPAETPGMITPFLLMYALHDAMVKPMPGNANEPCLADGWKMAPDGLSYEFTVRAGAKFHNGEPVTAEDVKFSFERYRGTSAALMKERVATVETPDERRVRFVLKKPWPDFLTFYSSATGAGWIVPKKYVQQVGEEGYKKAPIGAGPYRFVSFTPGVELVLEAFDAYWRKVPAVKRLVFKVVPEEATRLAALKRGEVDFAYSIRGELAEELQKTPGLTLKAVVLQGTFWLYFPDQWDPKSPWHDQRVREAARLAIDHKSISEALTLGYSPITNSIIPDSFDFYWKPPAAKYDLAAAKKLLAEAGFRSGFDAGDYYCDSSYANLGEAVLNNLQEAGIRVKLRPLERAAFFAAYSEKKLKNIIQGSSGAFGNAATRLEAFAAKGGAYAYGNYPEIDTLFAEQAAEMDVAKRTAMLARIQQILHEKSVYAPIWQLALLNGQGKRMGESALGLIRGHAYSAPYEDVTIKPS</sequence>
<dbReference type="Pfam" id="PF00496">
    <property type="entry name" value="SBP_bac_5"/>
    <property type="match status" value="1"/>
</dbReference>
<dbReference type="GO" id="GO:0043190">
    <property type="term" value="C:ATP-binding cassette (ABC) transporter complex"/>
    <property type="evidence" value="ECO:0007669"/>
    <property type="project" value="InterPro"/>
</dbReference>
<dbReference type="CDD" id="cd00995">
    <property type="entry name" value="PBP2_NikA_DppA_OppA_like"/>
    <property type="match status" value="1"/>
</dbReference>
<feature type="domain" description="Solute-binding protein family 5" evidence="4">
    <location>
        <begin position="42"/>
        <end position="393"/>
    </location>
</feature>
<gene>
    <name evidence="5" type="primary">oppA_2</name>
    <name evidence="5" type="ORF">RSO01_29900</name>
</gene>
<dbReference type="PANTHER" id="PTHR30290">
    <property type="entry name" value="PERIPLASMIC BINDING COMPONENT OF ABC TRANSPORTER"/>
    <property type="match status" value="1"/>
</dbReference>
<evidence type="ECO:0000259" key="4">
    <source>
        <dbReference type="Pfam" id="PF00496"/>
    </source>
</evidence>
<proteinExistence type="inferred from homology"/>
<dbReference type="EMBL" id="BKAJ01000046">
    <property type="protein sequence ID" value="GEP55824.1"/>
    <property type="molecule type" value="Genomic_DNA"/>
</dbReference>
<evidence type="ECO:0000256" key="3">
    <source>
        <dbReference type="ARBA" id="ARBA00022729"/>
    </source>
</evidence>
<protein>
    <submittedName>
        <fullName evidence="5">Glutathione ABC transporter substrate-binding protein</fullName>
    </submittedName>
</protein>
<dbReference type="PIRSF" id="PIRSF002741">
    <property type="entry name" value="MppA"/>
    <property type="match status" value="1"/>
</dbReference>
<keyword evidence="6" id="KW-1185">Reference proteome</keyword>
<dbReference type="Gene3D" id="3.40.190.10">
    <property type="entry name" value="Periplasmic binding protein-like II"/>
    <property type="match status" value="1"/>
</dbReference>
<evidence type="ECO:0000313" key="5">
    <source>
        <dbReference type="EMBL" id="GEP55824.1"/>
    </source>
</evidence>
<evidence type="ECO:0000256" key="2">
    <source>
        <dbReference type="ARBA" id="ARBA00005695"/>
    </source>
</evidence>
<comment type="caution">
    <text evidence="5">The sequence shown here is derived from an EMBL/GenBank/DDBJ whole genome shotgun (WGS) entry which is preliminary data.</text>
</comment>
<dbReference type="GO" id="GO:0030288">
    <property type="term" value="C:outer membrane-bounded periplasmic space"/>
    <property type="evidence" value="ECO:0007669"/>
    <property type="project" value="UniProtKB-ARBA"/>
</dbReference>
<dbReference type="InterPro" id="IPR000914">
    <property type="entry name" value="SBP_5_dom"/>
</dbReference>
<organism evidence="5 6">
    <name type="scientific">Reyranella soli</name>
    <dbReference type="NCBI Taxonomy" id="1230389"/>
    <lineage>
        <taxon>Bacteria</taxon>
        <taxon>Pseudomonadati</taxon>
        <taxon>Pseudomonadota</taxon>
        <taxon>Alphaproteobacteria</taxon>
        <taxon>Hyphomicrobiales</taxon>
        <taxon>Reyranellaceae</taxon>
        <taxon>Reyranella</taxon>
    </lineage>
</organism>
<keyword evidence="3" id="KW-0732">Signal</keyword>
<evidence type="ECO:0000313" key="6">
    <source>
        <dbReference type="Proteomes" id="UP000321058"/>
    </source>
</evidence>
<accession>A0A512NA19</accession>
<dbReference type="GO" id="GO:0015833">
    <property type="term" value="P:peptide transport"/>
    <property type="evidence" value="ECO:0007669"/>
    <property type="project" value="TreeGrafter"/>
</dbReference>